<accession>A0ABX2V0G2</accession>
<evidence type="ECO:0000313" key="2">
    <source>
        <dbReference type="EMBL" id="OAJ61472.1"/>
    </source>
</evidence>
<gene>
    <name evidence="2" type="ORF">A6V36_24155</name>
</gene>
<feature type="compositionally biased region" description="Polar residues" evidence="1">
    <location>
        <begin position="74"/>
        <end position="86"/>
    </location>
</feature>
<keyword evidence="3" id="KW-1185">Reference proteome</keyword>
<feature type="region of interest" description="Disordered" evidence="1">
    <location>
        <begin position="74"/>
        <end position="104"/>
    </location>
</feature>
<comment type="caution">
    <text evidence="2">The sequence shown here is derived from an EMBL/GenBank/DDBJ whole genome shotgun (WGS) entry which is preliminary data.</text>
</comment>
<dbReference type="Proteomes" id="UP000077961">
    <property type="component" value="Unassembled WGS sequence"/>
</dbReference>
<organism evidence="2 3">
    <name type="scientific">Paraburkholderia ginsengiterrae</name>
    <dbReference type="NCBI Taxonomy" id="1462993"/>
    <lineage>
        <taxon>Bacteria</taxon>
        <taxon>Pseudomonadati</taxon>
        <taxon>Pseudomonadota</taxon>
        <taxon>Betaproteobacteria</taxon>
        <taxon>Burkholderiales</taxon>
        <taxon>Burkholderiaceae</taxon>
        <taxon>Paraburkholderia</taxon>
    </lineage>
</organism>
<proteinExistence type="predicted"/>
<evidence type="ECO:0000313" key="3">
    <source>
        <dbReference type="Proteomes" id="UP000077961"/>
    </source>
</evidence>
<name>A0ABX2V0G2_9BURK</name>
<evidence type="ECO:0000256" key="1">
    <source>
        <dbReference type="SAM" id="MobiDB-lite"/>
    </source>
</evidence>
<sequence length="1104" mass="119487">MSDRNRINLPASPGFVEGAPDAHNAAQPPGTAPAHHVNAPQPAVPHGVLARLKSSLSRSADTFRARRFDLSTLANQHSSHGRTSGPENYRSGSKRYAPEEPARQARVAGAALEMTERMVSEAIGRTVAPVPAAAHASPAVQAQPAQSAPLDSVTTREALLTYVQREFSCPQDRLLDVSTFASRLYHLTPPDANTHAAAATAATRGALLAQAIRQTGITDVQHAHMALERVGMLDFNAPHTAHSASDPDREAWQVARLLSRSSEGFQTLDALRTSVMQPFTGDSHRLAVKVLLESADALDPTPPGMPHPPGQDRAPGTIAQQAGLGNGPLTADEPGPNALARRAFDAAATLLEHGRDALTPDQRGAFFAWRQSFAEDGRHSDLSQARERLNKFSAKTIGRVGENRFRTLLPRMFRGKHKSPLSALRFGTQGVPRKTVAEERAALQKGLRDARATFEQSPALQPAAALEHARPERSLVELAALHTWLERGGFPNERMDEDAIVATAQRAQQMCAGLRDGDVSSPQTLARVQQATARWSAMTPQQLAKTKPFSAIAKRPFTVERLALWGKVARVPDDAPFWDSISALRPLAQPATPAHAADNPDDVRGTLKEVIEDLPSGARLRLTDGSRQGISTRGLNATLMQAHGIPVSPRLDLRASRTREAVVEVSRATHGVEMFVGTAESSLHHVGAGLMVGYDIEAGITNVRAGLVTNVILHSRELTRPRGVSLRVARRVKADGSGYDDKAMRAKLNEIVDHVFDEATAAHGDGSNGVWNRLAERFFDDPDVSISWTDGQSSNTRRGVTVDATATVKVPGLSSKTHGGLSARVGPALGVGWEKSRQTVDSAERTGRVQVEQHRVGFGNLWQLRGGIAPGFSHALDSAGSKSVGLFSVDTPAATMTLKDRNRSAKLQLVREDGKLNYRACVLDVEFLDARMYTRAVDAARPELIDLFAAKVIAQRERESAQTNAGGAPPAPLEDPRVLAGQRIDQHLATVRKNRRPNLTYMYRYRLHRDAALRLDANAALLAQSGNDPHVKETVEARNAEILGAPSSWMPIELKVKERNTVTRSFGPNMMVQFSTRTSATGDREIVTESVPFDVLEELDERGA</sequence>
<protein>
    <submittedName>
        <fullName evidence="2">Autotransporter</fullName>
    </submittedName>
</protein>
<reference evidence="2 3" key="1">
    <citation type="submission" date="2016-04" db="EMBL/GenBank/DDBJ databases">
        <title>Reclassification of Paraburkholderia panaciterrae (Farh et al. 2015) Dobritsa &amp; Samadpour 2016 as a later homotypic synonym of Paraburkholderia ginsengiterrae (Farh et al. 2015) Dobritsa &amp; Samadpour 2016.</title>
        <authorList>
            <person name="Dobritsa A.P."/>
            <person name="Kutumbaka K."/>
            <person name="Samadpour M."/>
        </authorList>
    </citation>
    <scope>NUCLEOTIDE SEQUENCE [LARGE SCALE GENOMIC DNA]</scope>
    <source>
        <strain evidence="2 3">DCY85-1</strain>
    </source>
</reference>
<dbReference type="EMBL" id="LXJZ01000091">
    <property type="protein sequence ID" value="OAJ61472.1"/>
    <property type="molecule type" value="Genomic_DNA"/>
</dbReference>
<dbReference type="RefSeq" id="WP_064266303.1">
    <property type="nucleotide sequence ID" value="NZ_LXJZ01000091.1"/>
</dbReference>
<feature type="region of interest" description="Disordered" evidence="1">
    <location>
        <begin position="1"/>
        <end position="42"/>
    </location>
</feature>